<keyword evidence="3" id="KW-1185">Reference proteome</keyword>
<reference evidence="3" key="1">
    <citation type="submission" date="2017-04" db="EMBL/GenBank/DDBJ databases">
        <authorList>
            <person name="Varghese N."/>
            <person name="Submissions S."/>
        </authorList>
    </citation>
    <scope>NUCLEOTIDE SEQUENCE [LARGE SCALE GENOMIC DNA]</scope>
    <source>
        <strain evidence="3">RKEM611</strain>
    </source>
</reference>
<dbReference type="InterPro" id="IPR029030">
    <property type="entry name" value="Caspase-like_dom_sf"/>
</dbReference>
<evidence type="ECO:0000259" key="1">
    <source>
        <dbReference type="Pfam" id="PF00656"/>
    </source>
</evidence>
<dbReference type="GO" id="GO:0004197">
    <property type="term" value="F:cysteine-type endopeptidase activity"/>
    <property type="evidence" value="ECO:0007669"/>
    <property type="project" value="InterPro"/>
</dbReference>
<sequence length="546" mass="61258">MNNLLHLKTWMPYLLLSLFFSIQVRAESQSKRLLLSVGISSFESDLFHPLRYSKKDAGDISSFFENTASPKFDRIEQLSGDHAAKVNRNEVLRAFQRLDEQNRLSTDIVMIYLSTHGTVGLDDAGKVKRFLVTSDTDPNNLQETALGYDEIVNRFRSLKSRKKVLILDFCYSGVGKSRLTMPMLKKLATLKSDYFSGIDDESVEGEYILTASGPSQPAQESSVLKNGVYTHFLIEGFRQDLNGDGAVSLAEAHNYARKQTYEFTKGQQTPTFRIRIEGSEPIFVTGHKPSKSLFASIYSFWKGHRKFKLFVNGVDKGALSQGAKLAPGRSHIRVINTETGKTEVDKYFDFSPDKEYPAIMLFQKYYSWQFQVGTEFSRWLSSVDPGYGDSVGVYGKLRRKHVLGAWNLGFKFGYDQARDSLMESYADDSGSVNYSQKRSTFRGQVLVGSHRKFSLGSLTQSKAVGTAVLEAGPILEHAAINNSKFEISDQEISWGLGMNAQTEILLPLYGFNIGAGLKLDIVRNYLGDGPFIARRGGFEFYIGQSF</sequence>
<dbReference type="OrthoDB" id="5484400at2"/>
<protein>
    <submittedName>
        <fullName evidence="2">Caspase domain-containing protein</fullName>
    </submittedName>
</protein>
<proteinExistence type="predicted"/>
<dbReference type="Proteomes" id="UP000192907">
    <property type="component" value="Unassembled WGS sequence"/>
</dbReference>
<gene>
    <name evidence="2" type="ORF">SAMN06296036_10615</name>
</gene>
<organism evidence="2 3">
    <name type="scientific">Pseudobacteriovorax antillogorgiicola</name>
    <dbReference type="NCBI Taxonomy" id="1513793"/>
    <lineage>
        <taxon>Bacteria</taxon>
        <taxon>Pseudomonadati</taxon>
        <taxon>Bdellovibrionota</taxon>
        <taxon>Oligoflexia</taxon>
        <taxon>Oligoflexales</taxon>
        <taxon>Pseudobacteriovoracaceae</taxon>
        <taxon>Pseudobacteriovorax</taxon>
    </lineage>
</organism>
<dbReference type="InterPro" id="IPR011600">
    <property type="entry name" value="Pept_C14_caspase"/>
</dbReference>
<evidence type="ECO:0000313" key="2">
    <source>
        <dbReference type="EMBL" id="SMF16085.1"/>
    </source>
</evidence>
<dbReference type="SUPFAM" id="SSF52129">
    <property type="entry name" value="Caspase-like"/>
    <property type="match status" value="1"/>
</dbReference>
<dbReference type="Pfam" id="PF00656">
    <property type="entry name" value="Peptidase_C14"/>
    <property type="match status" value="1"/>
</dbReference>
<name>A0A1Y6BQS2_9BACT</name>
<dbReference type="AlphaFoldDB" id="A0A1Y6BQS2"/>
<dbReference type="STRING" id="1513793.SAMN06296036_10615"/>
<dbReference type="EMBL" id="FWZT01000006">
    <property type="protein sequence ID" value="SMF16085.1"/>
    <property type="molecule type" value="Genomic_DNA"/>
</dbReference>
<accession>A0A1Y6BQS2</accession>
<dbReference type="RefSeq" id="WP_132318118.1">
    <property type="nucleotide sequence ID" value="NZ_FWZT01000006.1"/>
</dbReference>
<evidence type="ECO:0000313" key="3">
    <source>
        <dbReference type="Proteomes" id="UP000192907"/>
    </source>
</evidence>
<dbReference type="GO" id="GO:0006508">
    <property type="term" value="P:proteolysis"/>
    <property type="evidence" value="ECO:0007669"/>
    <property type="project" value="InterPro"/>
</dbReference>
<dbReference type="Gene3D" id="3.40.50.1460">
    <property type="match status" value="1"/>
</dbReference>
<feature type="domain" description="Peptidase C14 caspase" evidence="1">
    <location>
        <begin position="32"/>
        <end position="273"/>
    </location>
</feature>